<evidence type="ECO:0000256" key="5">
    <source>
        <dbReference type="SAM" id="SignalP"/>
    </source>
</evidence>
<dbReference type="GO" id="GO:0015276">
    <property type="term" value="F:ligand-gated monoatomic ion channel activity"/>
    <property type="evidence" value="ECO:0007669"/>
    <property type="project" value="InterPro"/>
</dbReference>
<dbReference type="RefSeq" id="WP_126376787.1">
    <property type="nucleotide sequence ID" value="NZ_AP017378.1"/>
</dbReference>
<dbReference type="Proteomes" id="UP000269883">
    <property type="component" value="Chromosome"/>
</dbReference>
<dbReference type="AlphaFoldDB" id="A0A2Z6AW95"/>
<organism evidence="8 9">
    <name type="scientific">Desulfovibrio ferrophilus</name>
    <dbReference type="NCBI Taxonomy" id="241368"/>
    <lineage>
        <taxon>Bacteria</taxon>
        <taxon>Pseudomonadati</taxon>
        <taxon>Thermodesulfobacteriota</taxon>
        <taxon>Desulfovibrionia</taxon>
        <taxon>Desulfovibrionales</taxon>
        <taxon>Desulfovibrionaceae</taxon>
        <taxon>Desulfovibrio</taxon>
    </lineage>
</organism>
<evidence type="ECO:0000256" key="4">
    <source>
        <dbReference type="RuleBase" id="RU003744"/>
    </source>
</evidence>
<evidence type="ECO:0000313" key="9">
    <source>
        <dbReference type="Proteomes" id="UP000269883"/>
    </source>
</evidence>
<dbReference type="PROSITE" id="PS01039">
    <property type="entry name" value="SBP_BACTERIAL_3"/>
    <property type="match status" value="1"/>
</dbReference>
<dbReference type="EMBL" id="AP017378">
    <property type="protein sequence ID" value="BBD07490.1"/>
    <property type="molecule type" value="Genomic_DNA"/>
</dbReference>
<reference evidence="8 9" key="1">
    <citation type="journal article" date="2018" name="Sci. Adv.">
        <title>Multi-heme cytochromes provide a pathway for survival in energy-limited environments.</title>
        <authorList>
            <person name="Deng X."/>
            <person name="Dohmae N."/>
            <person name="Nealson K.H."/>
            <person name="Hashimoto K."/>
            <person name="Okamoto A."/>
        </authorList>
    </citation>
    <scope>NUCLEOTIDE SEQUENCE [LARGE SCALE GENOMIC DNA]</scope>
    <source>
        <strain evidence="8 9">IS5</strain>
    </source>
</reference>
<dbReference type="KEGG" id="dfl:DFE_0764"/>
<protein>
    <submittedName>
        <fullName evidence="8">Glutamine ABC transporter, periplasmic glutamine-binding protein</fullName>
    </submittedName>
</protein>
<feature type="signal peptide" evidence="5">
    <location>
        <begin position="1"/>
        <end position="22"/>
    </location>
</feature>
<dbReference type="InterPro" id="IPR018313">
    <property type="entry name" value="SBP_3_CS"/>
</dbReference>
<dbReference type="SMART" id="SM00062">
    <property type="entry name" value="PBPb"/>
    <property type="match status" value="1"/>
</dbReference>
<evidence type="ECO:0000256" key="3">
    <source>
        <dbReference type="ARBA" id="ARBA00022729"/>
    </source>
</evidence>
<keyword evidence="9" id="KW-1185">Reference proteome</keyword>
<proteinExistence type="inferred from homology"/>
<evidence type="ECO:0000259" key="6">
    <source>
        <dbReference type="SMART" id="SM00062"/>
    </source>
</evidence>
<keyword evidence="3 5" id="KW-0732">Signal</keyword>
<dbReference type="GO" id="GO:0016020">
    <property type="term" value="C:membrane"/>
    <property type="evidence" value="ECO:0007669"/>
    <property type="project" value="InterPro"/>
</dbReference>
<dbReference type="Gene3D" id="3.40.190.10">
    <property type="entry name" value="Periplasmic binding protein-like II"/>
    <property type="match status" value="2"/>
</dbReference>
<name>A0A2Z6AW95_9BACT</name>
<dbReference type="OrthoDB" id="5419093at2"/>
<evidence type="ECO:0000256" key="1">
    <source>
        <dbReference type="ARBA" id="ARBA00004196"/>
    </source>
</evidence>
<dbReference type="SUPFAM" id="SSF53850">
    <property type="entry name" value="Periplasmic binding protein-like II"/>
    <property type="match status" value="1"/>
</dbReference>
<dbReference type="Pfam" id="PF00497">
    <property type="entry name" value="SBP_bac_3"/>
    <property type="match status" value="1"/>
</dbReference>
<evidence type="ECO:0000256" key="2">
    <source>
        <dbReference type="ARBA" id="ARBA00010333"/>
    </source>
</evidence>
<evidence type="ECO:0000259" key="7">
    <source>
        <dbReference type="SMART" id="SM00079"/>
    </source>
</evidence>
<dbReference type="PANTHER" id="PTHR35936">
    <property type="entry name" value="MEMBRANE-BOUND LYTIC MUREIN TRANSGLYCOSYLASE F"/>
    <property type="match status" value="1"/>
</dbReference>
<dbReference type="PANTHER" id="PTHR35936:SF38">
    <property type="entry name" value="GLUTAMINE-BINDING PERIPLASMIC PROTEIN"/>
    <property type="match status" value="1"/>
</dbReference>
<evidence type="ECO:0000313" key="8">
    <source>
        <dbReference type="EMBL" id="BBD07490.1"/>
    </source>
</evidence>
<gene>
    <name evidence="8" type="ORF">DFE_0764</name>
</gene>
<comment type="similarity">
    <text evidence="2 4">Belongs to the bacterial solute-binding protein 3 family.</text>
</comment>
<sequence>MPHIISIALTILLLLASQQADAQDITVGMDDNYEPFSFIDKTSYSGFDVDIMSALCDIMGIGFTIKPMPFQDLVPALRQGKLDAAMAGIAITDKRTSHVAFSDPYFHGGQRMLVAANTTGFFTVDGLKGKNVGTKLGSDGSFFLYDNVPDATVSLFPHISDAYDELIHGRLDAIFFDSSAIGYFAMTKGKDKVRPLGPLYESQPYGIALPKDSLWIARFNDALWRIRENGTYKTIYYKWFGELPDDH</sequence>
<dbReference type="GO" id="GO:0030313">
    <property type="term" value="C:cell envelope"/>
    <property type="evidence" value="ECO:0007669"/>
    <property type="project" value="UniProtKB-SubCell"/>
</dbReference>
<comment type="subcellular location">
    <subcellularLocation>
        <location evidence="1">Cell envelope</location>
    </subcellularLocation>
</comment>
<dbReference type="InterPro" id="IPR001638">
    <property type="entry name" value="Solute-binding_3/MltF_N"/>
</dbReference>
<feature type="domain" description="Ionotropic glutamate receptor C-terminal" evidence="7">
    <location>
        <begin position="24"/>
        <end position="242"/>
    </location>
</feature>
<feature type="domain" description="Solute-binding protein family 3/N-terminal" evidence="6">
    <location>
        <begin position="24"/>
        <end position="243"/>
    </location>
</feature>
<dbReference type="SMART" id="SM00079">
    <property type="entry name" value="PBPe"/>
    <property type="match status" value="1"/>
</dbReference>
<dbReference type="InterPro" id="IPR001320">
    <property type="entry name" value="Iontro_rcpt_C"/>
</dbReference>
<feature type="chain" id="PRO_5016356203" evidence="5">
    <location>
        <begin position="23"/>
        <end position="247"/>
    </location>
</feature>
<accession>A0A2Z6AW95</accession>